<accession>A0A1H9PXY0</accession>
<dbReference type="AlphaFoldDB" id="A0A1H9PXY0"/>
<proteinExistence type="predicted"/>
<dbReference type="STRING" id="142588.SAMN04488559_101223"/>
<dbReference type="Proteomes" id="UP000198948">
    <property type="component" value="Unassembled WGS sequence"/>
</dbReference>
<evidence type="ECO:0000259" key="1">
    <source>
        <dbReference type="Pfam" id="PF21818"/>
    </source>
</evidence>
<dbReference type="InterPro" id="IPR049251">
    <property type="entry name" value="DUF6884"/>
</dbReference>
<dbReference type="Pfam" id="PF21818">
    <property type="entry name" value="DUF6884"/>
    <property type="match status" value="1"/>
</dbReference>
<gene>
    <name evidence="2" type="ORF">SAMN04488559_101223</name>
</gene>
<protein>
    <recommendedName>
        <fullName evidence="1">DUF6884 domain-containing protein</fullName>
    </recommendedName>
</protein>
<name>A0A1H9PXY0_9LACT</name>
<dbReference type="OrthoDB" id="2364857at2"/>
<evidence type="ECO:0000313" key="3">
    <source>
        <dbReference type="Proteomes" id="UP000198948"/>
    </source>
</evidence>
<sequence length="154" mass="17275">MMIIPSGKPKIWDKQPDAGTMPANQAYTGTFHKLCQEYATLFDTDYLILSPFYGFLTPNTLIGTTYDVRFTQKGTTEQTISLTDLKKQWTALAFEEKEMVVLGGEKFKPLLEQIVPSTIQLTFPLLGLGGIGYMQQALKQAIHEKKPLHTKSSN</sequence>
<dbReference type="EMBL" id="FOHA01000001">
    <property type="protein sequence ID" value="SER53057.1"/>
    <property type="molecule type" value="Genomic_DNA"/>
</dbReference>
<evidence type="ECO:0000313" key="2">
    <source>
        <dbReference type="EMBL" id="SER53057.1"/>
    </source>
</evidence>
<reference evidence="2 3" key="1">
    <citation type="submission" date="2016-10" db="EMBL/GenBank/DDBJ databases">
        <authorList>
            <person name="de Groot N.N."/>
        </authorList>
    </citation>
    <scope>NUCLEOTIDE SEQUENCE [LARGE SCALE GENOMIC DNA]</scope>
    <source>
        <strain evidence="2 3">DSM 13760</strain>
    </source>
</reference>
<feature type="domain" description="DUF6884" evidence="1">
    <location>
        <begin position="19"/>
        <end position="139"/>
    </location>
</feature>
<organism evidence="2 3">
    <name type="scientific">Isobaculum melis</name>
    <dbReference type="NCBI Taxonomy" id="142588"/>
    <lineage>
        <taxon>Bacteria</taxon>
        <taxon>Bacillati</taxon>
        <taxon>Bacillota</taxon>
        <taxon>Bacilli</taxon>
        <taxon>Lactobacillales</taxon>
        <taxon>Carnobacteriaceae</taxon>
        <taxon>Isobaculum</taxon>
    </lineage>
</organism>
<keyword evidence="3" id="KW-1185">Reference proteome</keyword>
<dbReference type="RefSeq" id="WP_092649382.1">
    <property type="nucleotide sequence ID" value="NZ_FOHA01000001.1"/>
</dbReference>